<feature type="domain" description="Methyltransferase" evidence="2">
    <location>
        <begin position="61"/>
        <end position="265"/>
    </location>
</feature>
<evidence type="ECO:0000313" key="4">
    <source>
        <dbReference type="Proteomes" id="UP001283361"/>
    </source>
</evidence>
<feature type="non-terminal residue" evidence="3">
    <location>
        <position position="1"/>
    </location>
</feature>
<dbReference type="EMBL" id="JAWDGP010007325">
    <property type="protein sequence ID" value="KAK3725771.1"/>
    <property type="molecule type" value="Genomic_DNA"/>
</dbReference>
<accession>A0AAE0XZ30</accession>
<dbReference type="InterPro" id="IPR026913">
    <property type="entry name" value="METTL24"/>
</dbReference>
<gene>
    <name evidence="3" type="ORF">RRG08_030001</name>
</gene>
<evidence type="ECO:0000256" key="1">
    <source>
        <dbReference type="SAM" id="MobiDB-lite"/>
    </source>
</evidence>
<organism evidence="3 4">
    <name type="scientific">Elysia crispata</name>
    <name type="common">lettuce slug</name>
    <dbReference type="NCBI Taxonomy" id="231223"/>
    <lineage>
        <taxon>Eukaryota</taxon>
        <taxon>Metazoa</taxon>
        <taxon>Spiralia</taxon>
        <taxon>Lophotrochozoa</taxon>
        <taxon>Mollusca</taxon>
        <taxon>Gastropoda</taxon>
        <taxon>Heterobranchia</taxon>
        <taxon>Euthyneura</taxon>
        <taxon>Panpulmonata</taxon>
        <taxon>Sacoglossa</taxon>
        <taxon>Placobranchoidea</taxon>
        <taxon>Plakobranchidae</taxon>
        <taxon>Elysia</taxon>
    </lineage>
</organism>
<name>A0AAE0XZ30_9GAST</name>
<evidence type="ECO:0000259" key="2">
    <source>
        <dbReference type="Pfam" id="PF13383"/>
    </source>
</evidence>
<dbReference type="AlphaFoldDB" id="A0AAE0XZ30"/>
<dbReference type="Proteomes" id="UP001283361">
    <property type="component" value="Unassembled WGS sequence"/>
</dbReference>
<sequence length="267" mass="30711">DIFFDPPEINSSEGTRFHDRPSKMQPQLNYLRENSIPDTLGGIDIDKDLNLTQVALTLHSYLDNQDAICRRKIRMGHMDDGGWEICDDQGVRPEPPCIIYSFGIATDWTFDDDASRVYGCHVFAFDPSIGLAQHDRSQLVHFYPWGLAGLTGTGKNGWPMFTFGDIKRKLGHTDKVIDIVKMDIERSEWAALPEMLASKQLDMVRQLYAEYHVTSAINNRAALKTIQAIEKIGFKRFYVRKNFHCSRKERGFPVMRTSCYEVMYMRS</sequence>
<proteinExistence type="predicted"/>
<reference evidence="3" key="1">
    <citation type="journal article" date="2023" name="G3 (Bethesda)">
        <title>A reference genome for the long-term kleptoplast-retaining sea slug Elysia crispata morphotype clarki.</title>
        <authorList>
            <person name="Eastman K.E."/>
            <person name="Pendleton A.L."/>
            <person name="Shaikh M.A."/>
            <person name="Suttiyut T."/>
            <person name="Ogas R."/>
            <person name="Tomko P."/>
            <person name="Gavelis G."/>
            <person name="Widhalm J.R."/>
            <person name="Wisecaver J.H."/>
        </authorList>
    </citation>
    <scope>NUCLEOTIDE SEQUENCE</scope>
    <source>
        <strain evidence="3">ECLA1</strain>
    </source>
</reference>
<dbReference type="PANTHER" id="PTHR32026">
    <property type="entry name" value="METHYLTRANSFERASE-LIKE PROTEIN 24"/>
    <property type="match status" value="1"/>
</dbReference>
<dbReference type="PANTHER" id="PTHR32026:SF10">
    <property type="entry name" value="METHYLTRANSFERASE-LIKE PROTEIN 24-RELATED"/>
    <property type="match status" value="1"/>
</dbReference>
<evidence type="ECO:0000313" key="3">
    <source>
        <dbReference type="EMBL" id="KAK3725771.1"/>
    </source>
</evidence>
<dbReference type="Pfam" id="PF13383">
    <property type="entry name" value="Methyltransf_22"/>
    <property type="match status" value="1"/>
</dbReference>
<keyword evidence="4" id="KW-1185">Reference proteome</keyword>
<feature type="region of interest" description="Disordered" evidence="1">
    <location>
        <begin position="1"/>
        <end position="22"/>
    </location>
</feature>
<comment type="caution">
    <text evidence="3">The sequence shown here is derived from an EMBL/GenBank/DDBJ whole genome shotgun (WGS) entry which is preliminary data.</text>
</comment>
<dbReference type="InterPro" id="IPR025714">
    <property type="entry name" value="Methyltranfer_dom"/>
</dbReference>
<protein>
    <recommendedName>
        <fullName evidence="2">Methyltransferase domain-containing protein</fullName>
    </recommendedName>
</protein>